<reference evidence="7" key="1">
    <citation type="submission" date="2022-05" db="EMBL/GenBank/DDBJ databases">
        <title>The Musa troglodytarum L. genome provides insights into the mechanism of non-climacteric behaviour and enrichment of carotenoids.</title>
        <authorList>
            <person name="Wang J."/>
        </authorList>
    </citation>
    <scope>NUCLEOTIDE SEQUENCE</scope>
    <source>
        <tissue evidence="7">Leaf</tissue>
    </source>
</reference>
<keyword evidence="5" id="KW-1133">Transmembrane helix</keyword>
<accession>A0A9E7JZJ8</accession>
<keyword evidence="2" id="KW-0863">Zinc-finger</keyword>
<dbReference type="PANTHER" id="PTHR46214">
    <property type="entry name" value="ZINC FINGER, RING-CH-TYPE"/>
    <property type="match status" value="1"/>
</dbReference>
<name>A0A9E7JZJ8_9LILI</name>
<feature type="transmembrane region" description="Helical" evidence="5">
    <location>
        <begin position="187"/>
        <end position="210"/>
    </location>
</feature>
<keyword evidence="8" id="KW-1185">Reference proteome</keyword>
<evidence type="ECO:0000256" key="4">
    <source>
        <dbReference type="SAM" id="MobiDB-lite"/>
    </source>
</evidence>
<sequence length="335" mass="36009">MISDDGAGGMEQKMPESDFQPNYDTGHHHVSENDSSHPCGRVKIEGFEVSLERHVDRAFDPSAISIEVSQSVDILERKVGSPRIVISEADLEFISSGFSVSRVCQQQTEEVLVDLGCRCSGDLAKAHRSCIELWFHTKGSNKCEICQQIATNVPFSESQPITNNWFGRTNSAYAMGQRRAWGCFSPLLVAFVILLGGLLLDVLISVSLGVTALPFNITIGAHAAVVAVQPPIGVPQFCHVRLHRRALVVAGQRDDPESGVGVAGLLTLGVGAGHGPSQGSQPIGERRDHVSGLLLHAALPLLLAATCDHGDQLGWLCEEGGGVKDANMRWFVGME</sequence>
<evidence type="ECO:0000256" key="5">
    <source>
        <dbReference type="SAM" id="Phobius"/>
    </source>
</evidence>
<protein>
    <submittedName>
        <fullName evidence="7">RINGv</fullName>
    </submittedName>
</protein>
<dbReference type="AlphaFoldDB" id="A0A9E7JZJ8"/>
<dbReference type="SUPFAM" id="SSF57850">
    <property type="entry name" value="RING/U-box"/>
    <property type="match status" value="1"/>
</dbReference>
<dbReference type="GO" id="GO:0008270">
    <property type="term" value="F:zinc ion binding"/>
    <property type="evidence" value="ECO:0007669"/>
    <property type="project" value="UniProtKB-KW"/>
</dbReference>
<feature type="domain" description="RING-CH-type" evidence="6">
    <location>
        <begin position="93"/>
        <end position="153"/>
    </location>
</feature>
<evidence type="ECO:0000313" key="7">
    <source>
        <dbReference type="EMBL" id="URD98084.1"/>
    </source>
</evidence>
<dbReference type="InterPro" id="IPR011016">
    <property type="entry name" value="Znf_RING-CH"/>
</dbReference>
<keyword evidence="5" id="KW-0472">Membrane</keyword>
<evidence type="ECO:0000256" key="2">
    <source>
        <dbReference type="ARBA" id="ARBA00022771"/>
    </source>
</evidence>
<keyword evidence="1" id="KW-0479">Metal-binding</keyword>
<dbReference type="SMART" id="SM00744">
    <property type="entry name" value="RINGv"/>
    <property type="match status" value="1"/>
</dbReference>
<gene>
    <name evidence="7" type="ORF">MUK42_10165</name>
</gene>
<keyword evidence="5" id="KW-0812">Transmembrane</keyword>
<keyword evidence="3" id="KW-0862">Zinc</keyword>
<feature type="region of interest" description="Disordered" evidence="4">
    <location>
        <begin position="1"/>
        <end position="37"/>
    </location>
</feature>
<evidence type="ECO:0000313" key="8">
    <source>
        <dbReference type="Proteomes" id="UP001055439"/>
    </source>
</evidence>
<organism evidence="7 8">
    <name type="scientific">Musa troglodytarum</name>
    <name type="common">fe'i banana</name>
    <dbReference type="NCBI Taxonomy" id="320322"/>
    <lineage>
        <taxon>Eukaryota</taxon>
        <taxon>Viridiplantae</taxon>
        <taxon>Streptophyta</taxon>
        <taxon>Embryophyta</taxon>
        <taxon>Tracheophyta</taxon>
        <taxon>Spermatophyta</taxon>
        <taxon>Magnoliopsida</taxon>
        <taxon>Liliopsida</taxon>
        <taxon>Zingiberales</taxon>
        <taxon>Musaceae</taxon>
        <taxon>Musa</taxon>
    </lineage>
</organism>
<dbReference type="Proteomes" id="UP001055439">
    <property type="component" value="Chromosome 4"/>
</dbReference>
<dbReference type="PROSITE" id="PS51292">
    <property type="entry name" value="ZF_RING_CH"/>
    <property type="match status" value="1"/>
</dbReference>
<dbReference type="OrthoDB" id="273089at2759"/>
<feature type="compositionally biased region" description="Basic and acidic residues" evidence="4">
    <location>
        <begin position="25"/>
        <end position="35"/>
    </location>
</feature>
<dbReference type="Pfam" id="PF12906">
    <property type="entry name" value="RINGv"/>
    <property type="match status" value="1"/>
</dbReference>
<dbReference type="InterPro" id="IPR013083">
    <property type="entry name" value="Znf_RING/FYVE/PHD"/>
</dbReference>
<dbReference type="EMBL" id="CP097506">
    <property type="protein sequence ID" value="URD98084.1"/>
    <property type="molecule type" value="Genomic_DNA"/>
</dbReference>
<evidence type="ECO:0000259" key="6">
    <source>
        <dbReference type="PROSITE" id="PS51292"/>
    </source>
</evidence>
<evidence type="ECO:0000256" key="1">
    <source>
        <dbReference type="ARBA" id="ARBA00022723"/>
    </source>
</evidence>
<proteinExistence type="predicted"/>
<dbReference type="Gene3D" id="3.30.40.10">
    <property type="entry name" value="Zinc/RING finger domain, C3HC4 (zinc finger)"/>
    <property type="match status" value="1"/>
</dbReference>
<dbReference type="PANTHER" id="PTHR46214:SF16">
    <property type="entry name" value="OS10G0481450 PROTEIN"/>
    <property type="match status" value="1"/>
</dbReference>
<evidence type="ECO:0000256" key="3">
    <source>
        <dbReference type="ARBA" id="ARBA00022833"/>
    </source>
</evidence>